<protein>
    <submittedName>
        <fullName evidence="1">Uncharacterized protein</fullName>
    </submittedName>
</protein>
<name>A0ACC1B8Q5_9ROSI</name>
<sequence length="746" mass="82005">MEKFKAVSPCILICIVVFGLLVPVSIEQALSSAETRSLFQVQKLLEYPQVLQGWTNWTNFCYLPYSPSLKIVCYNNRVTELTIVGNKSSPSHFSKLTSGKFSPSQQSLSSNFNIDAFFTSLTKLSNLKLLSLLSLGLWGPLPSKINRFWSLEVLNISSNFIYGEIPQEITSLKSLISLVLADNLMNGSVPNLTKLQSLQELNLGGNHIGPKFPSITINLESIILGNNSLRSDIPLGLKNFNQLKHLDISANKFVGPVPSFLFSLSSIEQLILAKNQLSGALPLNISCSATLSFVDISGNLLIGKLPSCIASKSSNRNLTVISSWNCLSAGNTKLQHPYSFCHKEAVAVKPPLKREKQESSIKLGLILGILGGIVGIVVVFGLLVLVIIRRSSETTGAQDSKYERSNADKMSVRSSPKPAIGSRKVPQTMRSAAIGLPPYRVFSLEEIEDATNNFDPTNLMGEGSQEQLYKGCLRDGSIVLVKCLKLNQRHLPQSLVQHMEVLSKLRHRHLVSVLGHCIVTYQDHPNTVSTVFIVLEHISNGSLHDYLTDLRKKEMLKWPQRMAIIIGAARGIQFLHTGVAPGIVGNNVKIDNILLDETLTAKLSGYNIPMPSNKRGSESPLNGQDVSNHLGSMEDAEKEDVYQFGVILVQVITGKPIKSTRELEELKLELEKCLAESPSKLRGAADPSVRGTYAYDSLRTTVEITTNCLCKDAAGRPSIEDVLWNLQYSIQVQEGWTSSGNLNTHF</sequence>
<gene>
    <name evidence="1" type="ORF">Patl1_15840</name>
</gene>
<organism evidence="1 2">
    <name type="scientific">Pistacia atlantica</name>
    <dbReference type="NCBI Taxonomy" id="434234"/>
    <lineage>
        <taxon>Eukaryota</taxon>
        <taxon>Viridiplantae</taxon>
        <taxon>Streptophyta</taxon>
        <taxon>Embryophyta</taxon>
        <taxon>Tracheophyta</taxon>
        <taxon>Spermatophyta</taxon>
        <taxon>Magnoliopsida</taxon>
        <taxon>eudicotyledons</taxon>
        <taxon>Gunneridae</taxon>
        <taxon>Pentapetalae</taxon>
        <taxon>rosids</taxon>
        <taxon>malvids</taxon>
        <taxon>Sapindales</taxon>
        <taxon>Anacardiaceae</taxon>
        <taxon>Pistacia</taxon>
    </lineage>
</organism>
<comment type="caution">
    <text evidence="1">The sequence shown here is derived from an EMBL/GenBank/DDBJ whole genome shotgun (WGS) entry which is preliminary data.</text>
</comment>
<evidence type="ECO:0000313" key="2">
    <source>
        <dbReference type="Proteomes" id="UP001164250"/>
    </source>
</evidence>
<evidence type="ECO:0000313" key="1">
    <source>
        <dbReference type="EMBL" id="KAJ0095323.1"/>
    </source>
</evidence>
<reference evidence="2" key="1">
    <citation type="journal article" date="2023" name="G3 (Bethesda)">
        <title>Genome assembly and association tests identify interacting loci associated with vigor, precocity, and sex in interspecific pistachio rootstocks.</title>
        <authorList>
            <person name="Palmer W."/>
            <person name="Jacygrad E."/>
            <person name="Sagayaradj S."/>
            <person name="Cavanaugh K."/>
            <person name="Han R."/>
            <person name="Bertier L."/>
            <person name="Beede B."/>
            <person name="Kafkas S."/>
            <person name="Golino D."/>
            <person name="Preece J."/>
            <person name="Michelmore R."/>
        </authorList>
    </citation>
    <scope>NUCLEOTIDE SEQUENCE [LARGE SCALE GENOMIC DNA]</scope>
</reference>
<dbReference type="Proteomes" id="UP001164250">
    <property type="component" value="Chromosome 6"/>
</dbReference>
<proteinExistence type="predicted"/>
<dbReference type="EMBL" id="CM047902">
    <property type="protein sequence ID" value="KAJ0095323.1"/>
    <property type="molecule type" value="Genomic_DNA"/>
</dbReference>
<accession>A0ACC1B8Q5</accession>
<keyword evidence="2" id="KW-1185">Reference proteome</keyword>